<keyword evidence="18" id="KW-1185">Reference proteome</keyword>
<evidence type="ECO:0000256" key="12">
    <source>
        <dbReference type="ARBA" id="ARBA00023154"/>
    </source>
</evidence>
<dbReference type="InterPro" id="IPR036291">
    <property type="entry name" value="NAD(P)-bd_dom_sf"/>
</dbReference>
<feature type="active site" description="Acyl-thioester intermediate" evidence="15">
    <location>
        <position position="130"/>
    </location>
</feature>
<dbReference type="CDD" id="cd18131">
    <property type="entry name" value="ASADH_C_bac_euk_like"/>
    <property type="match status" value="1"/>
</dbReference>
<dbReference type="RefSeq" id="WP_230844137.1">
    <property type="nucleotide sequence ID" value="NZ_CP063845.1"/>
</dbReference>
<feature type="binding site" evidence="15">
    <location>
        <position position="210"/>
    </location>
    <ligand>
        <name>substrate</name>
    </ligand>
</feature>
<comment type="pathway">
    <text evidence="1 15">Amino-acid biosynthesis; L-methionine biosynthesis via de novo pathway; L-homoserine from L-aspartate: step 2/3.</text>
</comment>
<evidence type="ECO:0000256" key="8">
    <source>
        <dbReference type="ARBA" id="ARBA00022697"/>
    </source>
</evidence>
<comment type="caution">
    <text evidence="15">Lacks conserved residue(s) required for the propagation of feature annotation.</text>
</comment>
<evidence type="ECO:0000256" key="1">
    <source>
        <dbReference type="ARBA" id="ARBA00005021"/>
    </source>
</evidence>
<evidence type="ECO:0000256" key="15">
    <source>
        <dbReference type="HAMAP-Rule" id="MF_02121"/>
    </source>
</evidence>
<dbReference type="NCBIfam" id="NF011456">
    <property type="entry name" value="PRK14874.1"/>
    <property type="match status" value="1"/>
</dbReference>
<dbReference type="GO" id="GO:0004073">
    <property type="term" value="F:aspartate-semialdehyde dehydrogenase activity"/>
    <property type="evidence" value="ECO:0007669"/>
    <property type="project" value="UniProtKB-EC"/>
</dbReference>
<organism evidence="17 18">
    <name type="scientific">Gloeobacter morelensis MG652769</name>
    <dbReference type="NCBI Taxonomy" id="2781736"/>
    <lineage>
        <taxon>Bacteria</taxon>
        <taxon>Bacillati</taxon>
        <taxon>Cyanobacteriota</taxon>
        <taxon>Cyanophyceae</taxon>
        <taxon>Gloeobacterales</taxon>
        <taxon>Gloeobacteraceae</taxon>
        <taxon>Gloeobacter</taxon>
        <taxon>Gloeobacter morelensis</taxon>
    </lineage>
</organism>
<evidence type="ECO:0000256" key="5">
    <source>
        <dbReference type="ARBA" id="ARBA00011738"/>
    </source>
</evidence>
<sequence length="337" mass="36351">MTNAYRVAVLGATGAVGTEMVKLLQERHFPLASLKLLASERSAGKWVDFAGEAVPVEVLKPEALKGLDIVLGAAEADVSRQYAGAIVEAGAIFVDNSSAFRQDPAVPLVVPEVNLADLAWHTGIVANPNCSTILLVVAVWPLHRHRPLKRLVVSTYQAASGAGAAGMAELERQTRQVLAGEVPTAEVFPHPIAFNLFPHNSAIGADRYCEEERKMIRETRRIFHSEALPVAVTCVRVPVLRAHSEAVNLEFEEPFPVAEALALLREAPGLQVVEDWERNHFPMPVEASGQDVVLVGRVRADLSCPGALDLWLSGDQIRKGAALNAVQIAEQLAGGRR</sequence>
<comment type="subunit">
    <text evidence="5 15">Homodimer.</text>
</comment>
<feature type="binding site" evidence="15">
    <location>
        <position position="236"/>
    </location>
    <ligand>
        <name>substrate</name>
    </ligand>
</feature>
<keyword evidence="9 15" id="KW-0521">NADP</keyword>
<evidence type="ECO:0000256" key="11">
    <source>
        <dbReference type="ARBA" id="ARBA00023002"/>
    </source>
</evidence>
<keyword evidence="13 15" id="KW-0486">Methionine biosynthesis</keyword>
<keyword evidence="8 15" id="KW-0791">Threonine biosynthesis</keyword>
<keyword evidence="10 15" id="KW-0220">Diaminopimelate biosynthesis</keyword>
<dbReference type="Gene3D" id="3.40.50.720">
    <property type="entry name" value="NAD(P)-binding Rossmann-like Domain"/>
    <property type="match status" value="1"/>
</dbReference>
<comment type="pathway">
    <text evidence="2 15">Amino-acid biosynthesis; L-lysine biosynthesis via DAP pathway; (S)-tetrahydrodipicolinate from L-aspartate: step 2/4.</text>
</comment>
<evidence type="ECO:0000256" key="6">
    <source>
        <dbReference type="ARBA" id="ARBA00013120"/>
    </source>
</evidence>
<feature type="binding site" evidence="15">
    <location>
        <begin position="13"/>
        <end position="16"/>
    </location>
    <ligand>
        <name>NADP(+)</name>
        <dbReference type="ChEBI" id="CHEBI:58349"/>
    </ligand>
</feature>
<accession>A0ABY3PT14</accession>
<dbReference type="PANTHER" id="PTHR46278:SF2">
    <property type="entry name" value="ASPARTATE-SEMIALDEHYDE DEHYDROGENASE"/>
    <property type="match status" value="1"/>
</dbReference>
<comment type="catalytic activity">
    <reaction evidence="14 15">
        <text>L-aspartate 4-semialdehyde + phosphate + NADP(+) = 4-phospho-L-aspartate + NADPH + H(+)</text>
        <dbReference type="Rhea" id="RHEA:24284"/>
        <dbReference type="ChEBI" id="CHEBI:15378"/>
        <dbReference type="ChEBI" id="CHEBI:43474"/>
        <dbReference type="ChEBI" id="CHEBI:57535"/>
        <dbReference type="ChEBI" id="CHEBI:57783"/>
        <dbReference type="ChEBI" id="CHEBI:58349"/>
        <dbReference type="ChEBI" id="CHEBI:537519"/>
        <dbReference type="EC" id="1.2.1.11"/>
    </reaction>
</comment>
<evidence type="ECO:0000256" key="4">
    <source>
        <dbReference type="ARBA" id="ARBA00010584"/>
    </source>
</evidence>
<feature type="binding site" evidence="15">
    <location>
        <begin position="41"/>
        <end position="42"/>
    </location>
    <ligand>
        <name>NADP(+)</name>
        <dbReference type="ChEBI" id="CHEBI:58349"/>
    </ligand>
</feature>
<dbReference type="SMART" id="SM00859">
    <property type="entry name" value="Semialdhyde_dh"/>
    <property type="match status" value="1"/>
</dbReference>
<comment type="function">
    <text evidence="15">Catalyzes the NADPH-dependent formation of L-aspartate-semialdehyde (L-ASA) by the reductive dephosphorylation of L-aspartyl-4-phosphate.</text>
</comment>
<feature type="binding site" evidence="15">
    <location>
        <position position="101"/>
    </location>
    <ligand>
        <name>phosphate</name>
        <dbReference type="ChEBI" id="CHEBI:43474"/>
    </ligand>
</feature>
<evidence type="ECO:0000256" key="14">
    <source>
        <dbReference type="ARBA" id="ARBA00047891"/>
    </source>
</evidence>
<keyword evidence="12 15" id="KW-0457">Lysine biosynthesis</keyword>
<dbReference type="PIRSF" id="PIRSF000148">
    <property type="entry name" value="ASA_dh"/>
    <property type="match status" value="1"/>
</dbReference>
<dbReference type="NCBIfam" id="TIGR01296">
    <property type="entry name" value="asd_B"/>
    <property type="match status" value="1"/>
</dbReference>
<keyword evidence="7 15" id="KW-0028">Amino-acid biosynthesis</keyword>
<dbReference type="InterPro" id="IPR005986">
    <property type="entry name" value="Asp_semialdehyde_DH_beta"/>
</dbReference>
<dbReference type="SUPFAM" id="SSF51735">
    <property type="entry name" value="NAD(P)-binding Rossmann-fold domains"/>
    <property type="match status" value="1"/>
</dbReference>
<protein>
    <recommendedName>
        <fullName evidence="6 15">Aspartate-semialdehyde dehydrogenase</fullName>
        <shortName evidence="15">ASA dehydrogenase</shortName>
        <shortName evidence="15">ASADH</shortName>
        <ecNumber evidence="6 15">1.2.1.11</ecNumber>
    </recommendedName>
    <alternativeName>
        <fullName evidence="15">Aspartate-beta-semialdehyde dehydrogenase</fullName>
    </alternativeName>
</protein>
<evidence type="ECO:0000256" key="7">
    <source>
        <dbReference type="ARBA" id="ARBA00022605"/>
    </source>
</evidence>
<feature type="binding site" evidence="15">
    <location>
        <position position="157"/>
    </location>
    <ligand>
        <name>substrate</name>
    </ligand>
</feature>
<name>A0ABY3PT14_9CYAN</name>
<feature type="active site" description="Proton acceptor" evidence="15">
    <location>
        <position position="243"/>
    </location>
</feature>
<evidence type="ECO:0000256" key="2">
    <source>
        <dbReference type="ARBA" id="ARBA00005076"/>
    </source>
</evidence>
<dbReference type="HAMAP" id="MF_02121">
    <property type="entry name" value="ASADH"/>
    <property type="match status" value="1"/>
</dbReference>
<keyword evidence="11 15" id="KW-0560">Oxidoreductase</keyword>
<proteinExistence type="inferred from homology"/>
<dbReference type="Proteomes" id="UP001054846">
    <property type="component" value="Chromosome"/>
</dbReference>
<dbReference type="EMBL" id="CP063845">
    <property type="protein sequence ID" value="UFP96805.1"/>
    <property type="molecule type" value="Genomic_DNA"/>
</dbReference>
<dbReference type="EC" id="1.2.1.11" evidence="6 15"/>
<dbReference type="InterPro" id="IPR012080">
    <property type="entry name" value="Asp_semialdehyde_DH"/>
</dbReference>
<evidence type="ECO:0000313" key="18">
    <source>
        <dbReference type="Proteomes" id="UP001054846"/>
    </source>
</evidence>
<dbReference type="InterPro" id="IPR012280">
    <property type="entry name" value="Semialdhyde_DH_dimer_dom"/>
</dbReference>
<dbReference type="InterPro" id="IPR000534">
    <property type="entry name" value="Semialdehyde_DH_NAD-bd"/>
</dbReference>
<dbReference type="Pfam" id="PF01118">
    <property type="entry name" value="Semialdhyde_dh"/>
    <property type="match status" value="1"/>
</dbReference>
<feature type="binding site" evidence="15">
    <location>
        <begin position="160"/>
        <end position="161"/>
    </location>
    <ligand>
        <name>NADP(+)</name>
        <dbReference type="ChEBI" id="CHEBI:58349"/>
    </ligand>
</feature>
<evidence type="ECO:0000256" key="9">
    <source>
        <dbReference type="ARBA" id="ARBA00022857"/>
    </source>
</evidence>
<gene>
    <name evidence="15" type="primary">asd</name>
    <name evidence="17" type="ORF">ISF26_11595</name>
</gene>
<dbReference type="PANTHER" id="PTHR46278">
    <property type="entry name" value="DEHYDROGENASE, PUTATIVE-RELATED"/>
    <property type="match status" value="1"/>
</dbReference>
<dbReference type="SUPFAM" id="SSF55347">
    <property type="entry name" value="Glyceraldehyde-3-phosphate dehydrogenase-like, C-terminal domain"/>
    <property type="match status" value="1"/>
</dbReference>
<comment type="pathway">
    <text evidence="3 15">Amino-acid biosynthesis; L-threonine biosynthesis; L-threonine from L-aspartate: step 2/5.</text>
</comment>
<dbReference type="Pfam" id="PF02774">
    <property type="entry name" value="Semialdhyde_dhC"/>
    <property type="match status" value="1"/>
</dbReference>
<dbReference type="CDD" id="cd02316">
    <property type="entry name" value="VcASADH2_like_N"/>
    <property type="match status" value="1"/>
</dbReference>
<evidence type="ECO:0000259" key="16">
    <source>
        <dbReference type="SMART" id="SM00859"/>
    </source>
</evidence>
<comment type="similarity">
    <text evidence="4 15">Belongs to the aspartate-semialdehyde dehydrogenase family.</text>
</comment>
<feature type="binding site" evidence="15">
    <location>
        <position position="316"/>
    </location>
    <ligand>
        <name>NADP(+)</name>
        <dbReference type="ChEBI" id="CHEBI:58349"/>
    </ligand>
</feature>
<reference evidence="17 18" key="1">
    <citation type="journal article" date="2021" name="Genome Biol. Evol.">
        <title>Complete Genome Sequencing of a Novel Gloeobacter Species from a Waterfall Cave in Mexico.</title>
        <authorList>
            <person name="Saw J.H."/>
            <person name="Cardona T."/>
            <person name="Montejano G."/>
        </authorList>
    </citation>
    <scope>NUCLEOTIDE SEQUENCE [LARGE SCALE GENOMIC DNA]</scope>
    <source>
        <strain evidence="17">MG652769</strain>
    </source>
</reference>
<evidence type="ECO:0000256" key="13">
    <source>
        <dbReference type="ARBA" id="ARBA00023167"/>
    </source>
</evidence>
<evidence type="ECO:0000313" key="17">
    <source>
        <dbReference type="EMBL" id="UFP96805.1"/>
    </source>
</evidence>
<evidence type="ECO:0000256" key="3">
    <source>
        <dbReference type="ARBA" id="ARBA00005097"/>
    </source>
</evidence>
<dbReference type="Gene3D" id="3.30.360.10">
    <property type="entry name" value="Dihydrodipicolinate Reductase, domain 2"/>
    <property type="match status" value="1"/>
</dbReference>
<feature type="domain" description="Semialdehyde dehydrogenase NAD-binding" evidence="16">
    <location>
        <begin position="6"/>
        <end position="121"/>
    </location>
</feature>
<evidence type="ECO:0000256" key="10">
    <source>
        <dbReference type="ARBA" id="ARBA00022915"/>
    </source>
</evidence>